<protein>
    <submittedName>
        <fullName evidence="3">Uncharacterized protein</fullName>
    </submittedName>
</protein>
<keyword evidence="4" id="KW-1185">Reference proteome</keyword>
<dbReference type="Proteomes" id="UP000326759">
    <property type="component" value="Unassembled WGS sequence"/>
</dbReference>
<keyword evidence="1" id="KW-0472">Membrane</keyword>
<gene>
    <name evidence="3" type="ORF">Anas_10058</name>
</gene>
<evidence type="ECO:0000256" key="1">
    <source>
        <dbReference type="SAM" id="Phobius"/>
    </source>
</evidence>
<sequence>MLYSAVFVVMNLVTSVTFEEHVRACREDVARDVLKAFPACDLLTDASLLMAETSKPDDTLGCCLLPCGSNFGVEYLRDRSSVRILLHLLLLIATLLIIVYFLIVVRSFGVHIAREYRNYDSHANHIGCHRSSLASQTLPTCYEYFKPSSENREDLPPAYTPFAYF</sequence>
<keyword evidence="2" id="KW-0732">Signal</keyword>
<feature type="chain" id="PRO_5024308079" evidence="2">
    <location>
        <begin position="25"/>
        <end position="165"/>
    </location>
</feature>
<comment type="caution">
    <text evidence="3">The sequence shown here is derived from an EMBL/GenBank/DDBJ whole genome shotgun (WGS) entry which is preliminary data.</text>
</comment>
<keyword evidence="1" id="KW-1133">Transmembrane helix</keyword>
<dbReference type="OrthoDB" id="6366957at2759"/>
<evidence type="ECO:0000313" key="4">
    <source>
        <dbReference type="Proteomes" id="UP000326759"/>
    </source>
</evidence>
<accession>A0A5N5SMZ7</accession>
<feature type="signal peptide" evidence="2">
    <location>
        <begin position="1"/>
        <end position="24"/>
    </location>
</feature>
<organism evidence="3 4">
    <name type="scientific">Armadillidium nasatum</name>
    <dbReference type="NCBI Taxonomy" id="96803"/>
    <lineage>
        <taxon>Eukaryota</taxon>
        <taxon>Metazoa</taxon>
        <taxon>Ecdysozoa</taxon>
        <taxon>Arthropoda</taxon>
        <taxon>Crustacea</taxon>
        <taxon>Multicrustacea</taxon>
        <taxon>Malacostraca</taxon>
        <taxon>Eumalacostraca</taxon>
        <taxon>Peracarida</taxon>
        <taxon>Isopoda</taxon>
        <taxon>Oniscidea</taxon>
        <taxon>Crinocheta</taxon>
        <taxon>Armadillidiidae</taxon>
        <taxon>Armadillidium</taxon>
    </lineage>
</organism>
<feature type="transmembrane region" description="Helical" evidence="1">
    <location>
        <begin position="84"/>
        <end position="105"/>
    </location>
</feature>
<evidence type="ECO:0000313" key="3">
    <source>
        <dbReference type="EMBL" id="KAB7495202.1"/>
    </source>
</evidence>
<reference evidence="3 4" key="1">
    <citation type="journal article" date="2019" name="PLoS Biol.">
        <title>Sex chromosomes control vertical transmission of feminizing Wolbachia symbionts in an isopod.</title>
        <authorList>
            <person name="Becking T."/>
            <person name="Chebbi M.A."/>
            <person name="Giraud I."/>
            <person name="Moumen B."/>
            <person name="Laverre T."/>
            <person name="Caubet Y."/>
            <person name="Peccoud J."/>
            <person name="Gilbert C."/>
            <person name="Cordaux R."/>
        </authorList>
    </citation>
    <scope>NUCLEOTIDE SEQUENCE [LARGE SCALE GENOMIC DNA]</scope>
    <source>
        <strain evidence="3">ANa2</strain>
        <tissue evidence="3">Whole body excluding digestive tract and cuticle</tissue>
    </source>
</reference>
<dbReference type="AlphaFoldDB" id="A0A5N5SMZ7"/>
<evidence type="ECO:0000256" key="2">
    <source>
        <dbReference type="SAM" id="SignalP"/>
    </source>
</evidence>
<name>A0A5N5SMZ7_9CRUS</name>
<proteinExistence type="predicted"/>
<keyword evidence="1" id="KW-0812">Transmembrane</keyword>
<dbReference type="EMBL" id="SEYY01022912">
    <property type="protein sequence ID" value="KAB7495202.1"/>
    <property type="molecule type" value="Genomic_DNA"/>
</dbReference>